<sequence length="181" mass="19933">MTMTPKAPCDALPETHFSHFAAEDMPQLQTLLTTAADIFGTVQEASQIPAELATVEKLQQLSRYAIGVQKTNDGQIVAWCTVFPTTISLMHRFLDGAISERSLFDQTTAGDVGAVYVMSVYIFPELRGVVSPERLLKNTVGPFLGLPAPIFYRGVTEQGARLGALLQKKLDRRGYQILRCE</sequence>
<organism evidence="1 2">
    <name type="scientific">Actimicrobium antarcticum</name>
    <dbReference type="NCBI Taxonomy" id="1051899"/>
    <lineage>
        <taxon>Bacteria</taxon>
        <taxon>Pseudomonadati</taxon>
        <taxon>Pseudomonadota</taxon>
        <taxon>Betaproteobacteria</taxon>
        <taxon>Burkholderiales</taxon>
        <taxon>Oxalobacteraceae</taxon>
        <taxon>Actimicrobium</taxon>
    </lineage>
</organism>
<evidence type="ECO:0000313" key="2">
    <source>
        <dbReference type="Proteomes" id="UP001501353"/>
    </source>
</evidence>
<proteinExistence type="predicted"/>
<evidence type="ECO:0000313" key="1">
    <source>
        <dbReference type="EMBL" id="GAA4011775.1"/>
    </source>
</evidence>
<dbReference type="EMBL" id="BAAAZE010000001">
    <property type="protein sequence ID" value="GAA4011775.1"/>
    <property type="molecule type" value="Genomic_DNA"/>
</dbReference>
<reference evidence="2" key="1">
    <citation type="journal article" date="2019" name="Int. J. Syst. Evol. Microbiol.">
        <title>The Global Catalogue of Microorganisms (GCM) 10K type strain sequencing project: providing services to taxonomists for standard genome sequencing and annotation.</title>
        <authorList>
            <consortium name="The Broad Institute Genomics Platform"/>
            <consortium name="The Broad Institute Genome Sequencing Center for Infectious Disease"/>
            <person name="Wu L."/>
            <person name="Ma J."/>
        </authorList>
    </citation>
    <scope>NUCLEOTIDE SEQUENCE [LARGE SCALE GENOMIC DNA]</scope>
    <source>
        <strain evidence="2">JCM 16673</strain>
    </source>
</reference>
<dbReference type="Proteomes" id="UP001501353">
    <property type="component" value="Unassembled WGS sequence"/>
</dbReference>
<evidence type="ECO:0008006" key="3">
    <source>
        <dbReference type="Google" id="ProtNLM"/>
    </source>
</evidence>
<keyword evidence="2" id="KW-1185">Reference proteome</keyword>
<accession>A0ABP7SHI7</accession>
<gene>
    <name evidence="1" type="ORF">GCM10022212_01320</name>
</gene>
<comment type="caution">
    <text evidence="1">The sequence shown here is derived from an EMBL/GenBank/DDBJ whole genome shotgun (WGS) entry which is preliminary data.</text>
</comment>
<name>A0ABP7SHI7_9BURK</name>
<protein>
    <recommendedName>
        <fullName evidence="3">N-acetyltransferase domain-containing protein</fullName>
    </recommendedName>
</protein>